<dbReference type="Proteomes" id="UP000077349">
    <property type="component" value="Unassembled WGS sequence"/>
</dbReference>
<sequence length="37" mass="4054">MTGFECGLILGSLTTLVLGSGLAMLLVWKKRRNDPFD</sequence>
<gene>
    <name evidence="2" type="ORF">Amal_03491</name>
</gene>
<dbReference type="AlphaFoldDB" id="A0A177G4W8"/>
<proteinExistence type="predicted"/>
<keyword evidence="1" id="KW-0812">Transmembrane</keyword>
<keyword evidence="1" id="KW-1133">Transmembrane helix</keyword>
<evidence type="ECO:0000313" key="3">
    <source>
        <dbReference type="Proteomes" id="UP000077349"/>
    </source>
</evidence>
<keyword evidence="1" id="KW-0472">Membrane</keyword>
<organism evidence="2 3">
    <name type="scientific">Acetobacter malorum</name>
    <dbReference type="NCBI Taxonomy" id="178901"/>
    <lineage>
        <taxon>Bacteria</taxon>
        <taxon>Pseudomonadati</taxon>
        <taxon>Pseudomonadota</taxon>
        <taxon>Alphaproteobacteria</taxon>
        <taxon>Acetobacterales</taxon>
        <taxon>Acetobacteraceae</taxon>
        <taxon>Acetobacter</taxon>
    </lineage>
</organism>
<dbReference type="STRING" id="178901.AmDm5_2949"/>
<dbReference type="PATRIC" id="fig|178901.16.peg.3733"/>
<feature type="transmembrane region" description="Helical" evidence="1">
    <location>
        <begin position="6"/>
        <end position="28"/>
    </location>
</feature>
<evidence type="ECO:0000256" key="1">
    <source>
        <dbReference type="SAM" id="Phobius"/>
    </source>
</evidence>
<accession>A0A177G4W8</accession>
<reference evidence="2 3" key="1">
    <citation type="submission" date="2016-03" db="EMBL/GenBank/DDBJ databases">
        <title>Draft genome sequence of Acetobacter malorum CECT 7742, a strain isolated from strawberry vinegar.</title>
        <authorList>
            <person name="Sainz F."/>
            <person name="Mas A."/>
            <person name="Torija M.J."/>
        </authorList>
    </citation>
    <scope>NUCLEOTIDE SEQUENCE [LARGE SCALE GENOMIC DNA]</scope>
    <source>
        <strain evidence="2 3">CECT 7742</strain>
    </source>
</reference>
<evidence type="ECO:0000313" key="2">
    <source>
        <dbReference type="EMBL" id="OAG75342.1"/>
    </source>
</evidence>
<name>A0A177G4W8_9PROT</name>
<protein>
    <submittedName>
        <fullName evidence="2">Uncharacterized protein</fullName>
    </submittedName>
</protein>
<dbReference type="EMBL" id="LVHD01000066">
    <property type="protein sequence ID" value="OAG75342.1"/>
    <property type="molecule type" value="Genomic_DNA"/>
</dbReference>
<comment type="caution">
    <text evidence="2">The sequence shown here is derived from an EMBL/GenBank/DDBJ whole genome shotgun (WGS) entry which is preliminary data.</text>
</comment>